<feature type="region of interest" description="Disordered" evidence="1">
    <location>
        <begin position="182"/>
        <end position="204"/>
    </location>
</feature>
<evidence type="ECO:0000256" key="1">
    <source>
        <dbReference type="SAM" id="MobiDB-lite"/>
    </source>
</evidence>
<reference evidence="5" key="1">
    <citation type="journal article" date="2020" name="Nat. Ecol. Evol.">
        <title>Deeply conserved synteny resolves early events in vertebrate evolution.</title>
        <authorList>
            <person name="Simakov O."/>
            <person name="Marletaz F."/>
            <person name="Yue J.X."/>
            <person name="O'Connell B."/>
            <person name="Jenkins J."/>
            <person name="Brandt A."/>
            <person name="Calef R."/>
            <person name="Tung C.H."/>
            <person name="Huang T.K."/>
            <person name="Schmutz J."/>
            <person name="Satoh N."/>
            <person name="Yu J.K."/>
            <person name="Putnam N.H."/>
            <person name="Green R.E."/>
            <person name="Rokhsar D.S."/>
        </authorList>
    </citation>
    <scope>NUCLEOTIDE SEQUENCE [LARGE SCALE GENOMIC DNA]</scope>
    <source>
        <strain evidence="5">S238N-H82</strain>
    </source>
</reference>
<feature type="transmembrane region" description="Helical" evidence="2">
    <location>
        <begin position="141"/>
        <end position="164"/>
    </location>
</feature>
<evidence type="ECO:0000256" key="3">
    <source>
        <dbReference type="SAM" id="SignalP"/>
    </source>
</evidence>
<keyword evidence="3" id="KW-0732">Signal</keyword>
<dbReference type="PROSITE" id="PS50948">
    <property type="entry name" value="PAN"/>
    <property type="match status" value="1"/>
</dbReference>
<keyword evidence="2" id="KW-0812">Transmembrane</keyword>
<keyword evidence="2" id="KW-1133">Transmembrane helix</keyword>
<reference evidence="6" key="2">
    <citation type="submission" date="2025-08" db="UniProtKB">
        <authorList>
            <consortium name="RefSeq"/>
        </authorList>
    </citation>
    <scope>IDENTIFICATION</scope>
    <source>
        <strain evidence="6">S238N-H82</strain>
        <tissue evidence="6">Testes</tissue>
    </source>
</reference>
<dbReference type="RefSeq" id="XP_035676370.1">
    <property type="nucleotide sequence ID" value="XM_035820477.1"/>
</dbReference>
<dbReference type="KEGG" id="bfo:118415721"/>
<evidence type="ECO:0000313" key="6">
    <source>
        <dbReference type="RefSeq" id="XP_035676370.1"/>
    </source>
</evidence>
<feature type="signal peptide" evidence="3">
    <location>
        <begin position="1"/>
        <end position="24"/>
    </location>
</feature>
<protein>
    <submittedName>
        <fullName evidence="6">Uncharacterized protein LOC118415721</fullName>
    </submittedName>
</protein>
<feature type="chain" id="PRO_5039914388" evidence="3">
    <location>
        <begin position="25"/>
        <end position="228"/>
    </location>
</feature>
<proteinExistence type="predicted"/>
<gene>
    <name evidence="6" type="primary">LOC118415721</name>
</gene>
<dbReference type="OrthoDB" id="10055964at2759"/>
<evidence type="ECO:0000259" key="4">
    <source>
        <dbReference type="PROSITE" id="PS50948"/>
    </source>
</evidence>
<dbReference type="Pfam" id="PF00024">
    <property type="entry name" value="PAN_1"/>
    <property type="match status" value="1"/>
</dbReference>
<dbReference type="Proteomes" id="UP000001554">
    <property type="component" value="Chromosome 5"/>
</dbReference>
<accession>A0A9J7MRB0</accession>
<dbReference type="InterPro" id="IPR003609">
    <property type="entry name" value="Pan_app"/>
</dbReference>
<keyword evidence="2" id="KW-0472">Membrane</keyword>
<dbReference type="SUPFAM" id="SSF57414">
    <property type="entry name" value="Hairpin loop containing domain-like"/>
    <property type="match status" value="1"/>
</dbReference>
<feature type="domain" description="Apple" evidence="4">
    <location>
        <begin position="28"/>
        <end position="108"/>
    </location>
</feature>
<dbReference type="AlphaFoldDB" id="A0A9J7MRB0"/>
<evidence type="ECO:0000313" key="5">
    <source>
        <dbReference type="Proteomes" id="UP000001554"/>
    </source>
</evidence>
<name>A0A9J7MRB0_BRAFL</name>
<sequence>MNPPVLLLAAFVLKVLVSSPSGQAQTTVTDLIGNFQRLRNKSFLTVAPFRSYIQSSIEYCAEACLNSTSCLAFRWQHGITLFTNICNLYDMVEDPINSSDHDLYFKTLLTTTVPTIIPTSAHSTQPTTTQAKCVSIVGPEVLAAVTIATTVTGFVLGLITGVITSQLVQWYRSKAKENRNLRQADLEEENTDDGHSLPLPLTRTDQAGNVHVHYDVPTEGLSVRRPSS</sequence>
<organism evidence="5 6">
    <name type="scientific">Branchiostoma floridae</name>
    <name type="common">Florida lancelet</name>
    <name type="synonym">Amphioxus</name>
    <dbReference type="NCBI Taxonomy" id="7739"/>
    <lineage>
        <taxon>Eukaryota</taxon>
        <taxon>Metazoa</taxon>
        <taxon>Chordata</taxon>
        <taxon>Cephalochordata</taxon>
        <taxon>Leptocardii</taxon>
        <taxon>Amphioxiformes</taxon>
        <taxon>Branchiostomatidae</taxon>
        <taxon>Branchiostoma</taxon>
    </lineage>
</organism>
<keyword evidence="5" id="KW-1185">Reference proteome</keyword>
<evidence type="ECO:0000256" key="2">
    <source>
        <dbReference type="SAM" id="Phobius"/>
    </source>
</evidence>
<dbReference type="GeneID" id="118415721"/>